<dbReference type="AlphaFoldDB" id="A0A4V3DAR0"/>
<dbReference type="RefSeq" id="WP_133826162.1">
    <property type="nucleotide sequence ID" value="NZ_BAABHR010000038.1"/>
</dbReference>
<dbReference type="OrthoDB" id="3578031at2"/>
<name>A0A4V3DAR0_9PSEU</name>
<dbReference type="EMBL" id="SNYO01000002">
    <property type="protein sequence ID" value="TDQ63203.1"/>
    <property type="molecule type" value="Genomic_DNA"/>
</dbReference>
<reference evidence="1 2" key="1">
    <citation type="submission" date="2019-03" db="EMBL/GenBank/DDBJ databases">
        <title>Genomic Encyclopedia of Type Strains, Phase IV (KMG-IV): sequencing the most valuable type-strain genomes for metagenomic binning, comparative biology and taxonomic classification.</title>
        <authorList>
            <person name="Goeker M."/>
        </authorList>
    </citation>
    <scope>NUCLEOTIDE SEQUENCE [LARGE SCALE GENOMIC DNA]</scope>
    <source>
        <strain evidence="1 2">DSM 45775</strain>
    </source>
</reference>
<keyword evidence="2" id="KW-1185">Reference proteome</keyword>
<sequence length="71" mass="7756">MSAPSTGPDLRPAALDDTALDELHRLEQRLGTPVVAYESTSPYAELSDEQLAEIQRTESALGVRLLAYRQA</sequence>
<protein>
    <submittedName>
        <fullName evidence="1">Uncharacterized protein</fullName>
    </submittedName>
</protein>
<organism evidence="1 2">
    <name type="scientific">Actinomycetospora succinea</name>
    <dbReference type="NCBI Taxonomy" id="663603"/>
    <lineage>
        <taxon>Bacteria</taxon>
        <taxon>Bacillati</taxon>
        <taxon>Actinomycetota</taxon>
        <taxon>Actinomycetes</taxon>
        <taxon>Pseudonocardiales</taxon>
        <taxon>Pseudonocardiaceae</taxon>
        <taxon>Actinomycetospora</taxon>
    </lineage>
</organism>
<evidence type="ECO:0000313" key="2">
    <source>
        <dbReference type="Proteomes" id="UP000295705"/>
    </source>
</evidence>
<dbReference type="Proteomes" id="UP000295705">
    <property type="component" value="Unassembled WGS sequence"/>
</dbReference>
<evidence type="ECO:0000313" key="1">
    <source>
        <dbReference type="EMBL" id="TDQ63203.1"/>
    </source>
</evidence>
<gene>
    <name evidence="1" type="ORF">EV188_102860</name>
</gene>
<comment type="caution">
    <text evidence="1">The sequence shown here is derived from an EMBL/GenBank/DDBJ whole genome shotgun (WGS) entry which is preliminary data.</text>
</comment>
<proteinExistence type="predicted"/>
<accession>A0A4V3DAR0</accession>